<dbReference type="NCBIfam" id="NF010189">
    <property type="entry name" value="PRK13668.1"/>
    <property type="match status" value="1"/>
</dbReference>
<comment type="similarity">
    <text evidence="1">Belongs to the UPF0354 family.</text>
</comment>
<dbReference type="RefSeq" id="WP_156856730.1">
    <property type="nucleotide sequence ID" value="NZ_BMOS01000001.1"/>
</dbReference>
<evidence type="ECO:0000256" key="1">
    <source>
        <dbReference type="HAMAP-Rule" id="MF_01548"/>
    </source>
</evidence>
<sequence length="267" mass="31321">MKMTSTRMRDILKERLSNDKYHFRFNRKEDTLRIEWKETKQGLTLTLPNIIVKYNTRGETVIDEVVEHIEEALRMMNEHVELTGMEKYIYPVIRSTSFPTKTKAEKKLIHKDHTAETRIFYALDEGKSYRLIDEDLLQEAEWTGKHLEEIAMFNARSLSTDYKTDKVAGNDFYFIATQDGYDATRILNEAFLEEMKANMKGDMTVATPHQDVLIIADIQNETGYDILAQLTMKYFSEGRIPITSLPFIYEDKRLEPIFILAKNRPEK</sequence>
<organism evidence="2 3">
    <name type="scientific">Oceanobacillus indicireducens</name>
    <dbReference type="NCBI Taxonomy" id="1004261"/>
    <lineage>
        <taxon>Bacteria</taxon>
        <taxon>Bacillati</taxon>
        <taxon>Bacillota</taxon>
        <taxon>Bacilli</taxon>
        <taxon>Bacillales</taxon>
        <taxon>Bacillaceae</taxon>
        <taxon>Oceanobacillus</taxon>
    </lineage>
</organism>
<evidence type="ECO:0000313" key="3">
    <source>
        <dbReference type="Proteomes" id="UP000624041"/>
    </source>
</evidence>
<dbReference type="AlphaFoldDB" id="A0A917XQK3"/>
<reference evidence="2" key="1">
    <citation type="journal article" date="2014" name="Int. J. Syst. Evol. Microbiol.">
        <title>Complete genome sequence of Corynebacterium casei LMG S-19264T (=DSM 44701T), isolated from a smear-ripened cheese.</title>
        <authorList>
            <consortium name="US DOE Joint Genome Institute (JGI-PGF)"/>
            <person name="Walter F."/>
            <person name="Albersmeier A."/>
            <person name="Kalinowski J."/>
            <person name="Ruckert C."/>
        </authorList>
    </citation>
    <scope>NUCLEOTIDE SEQUENCE</scope>
    <source>
        <strain evidence="2">JCM 17251</strain>
    </source>
</reference>
<keyword evidence="3" id="KW-1185">Reference proteome</keyword>
<dbReference type="HAMAP" id="MF_01548">
    <property type="entry name" value="UPF0354"/>
    <property type="match status" value="1"/>
</dbReference>
<dbReference type="InterPro" id="IPR010838">
    <property type="entry name" value="DUF1444"/>
</dbReference>
<dbReference type="Pfam" id="PF07285">
    <property type="entry name" value="DUF1444"/>
    <property type="match status" value="1"/>
</dbReference>
<dbReference type="EMBL" id="BMOS01000001">
    <property type="protein sequence ID" value="GGN48588.1"/>
    <property type="molecule type" value="Genomic_DNA"/>
</dbReference>
<evidence type="ECO:0000313" key="2">
    <source>
        <dbReference type="EMBL" id="GGN48588.1"/>
    </source>
</evidence>
<dbReference type="Proteomes" id="UP000624041">
    <property type="component" value="Unassembled WGS sequence"/>
</dbReference>
<comment type="caution">
    <text evidence="2">The sequence shown here is derived from an EMBL/GenBank/DDBJ whole genome shotgun (WGS) entry which is preliminary data.</text>
</comment>
<name>A0A917XQK3_9BACI</name>
<protein>
    <recommendedName>
        <fullName evidence="1">UPF0354 protein GCM10007971_00380</fullName>
    </recommendedName>
</protein>
<gene>
    <name evidence="2" type="primary">ytpQ</name>
    <name evidence="2" type="ORF">GCM10007971_00380</name>
</gene>
<proteinExistence type="inferred from homology"/>
<dbReference type="PIRSF" id="PIRSF012562">
    <property type="entry name" value="UCP012562"/>
    <property type="match status" value="1"/>
</dbReference>
<accession>A0A917XQK3</accession>
<reference evidence="2" key="2">
    <citation type="submission" date="2020-09" db="EMBL/GenBank/DDBJ databases">
        <authorList>
            <person name="Sun Q."/>
            <person name="Ohkuma M."/>
        </authorList>
    </citation>
    <scope>NUCLEOTIDE SEQUENCE</scope>
    <source>
        <strain evidence="2">JCM 17251</strain>
    </source>
</reference>